<evidence type="ECO:0000313" key="8">
    <source>
        <dbReference type="Proteomes" id="UP001168877"/>
    </source>
</evidence>
<dbReference type="PANTHER" id="PTHR37984">
    <property type="entry name" value="PROTEIN CBG26694"/>
    <property type="match status" value="1"/>
</dbReference>
<evidence type="ECO:0000256" key="3">
    <source>
        <dbReference type="ARBA" id="ARBA00023268"/>
    </source>
</evidence>
<dbReference type="GO" id="GO:0006508">
    <property type="term" value="P:proteolysis"/>
    <property type="evidence" value="ECO:0007669"/>
    <property type="project" value="UniProtKB-KW"/>
</dbReference>
<feature type="domain" description="Retrovirus-related Pol polyprotein from transposon TNT 1-94-like beta-barrel" evidence="6">
    <location>
        <begin position="191"/>
        <end position="226"/>
    </location>
</feature>
<dbReference type="SUPFAM" id="SSF57756">
    <property type="entry name" value="Retrovirus zinc finger-like domains"/>
    <property type="match status" value="1"/>
</dbReference>
<keyword evidence="2" id="KW-0378">Hydrolase</keyword>
<gene>
    <name evidence="7" type="ORF">LWI29_021767</name>
</gene>
<dbReference type="InterPro" id="IPR041577">
    <property type="entry name" value="RT_RNaseH_2"/>
</dbReference>
<accession>A0AA39T4U6</accession>
<dbReference type="EMBL" id="JAUESC010000003">
    <property type="protein sequence ID" value="KAK0601160.1"/>
    <property type="molecule type" value="Genomic_DNA"/>
</dbReference>
<feature type="region of interest" description="Disordered" evidence="4">
    <location>
        <begin position="55"/>
        <end position="132"/>
    </location>
</feature>
<evidence type="ECO:0000259" key="5">
    <source>
        <dbReference type="Pfam" id="PF17919"/>
    </source>
</evidence>
<keyword evidence="1" id="KW-0645">Protease</keyword>
<protein>
    <submittedName>
        <fullName evidence="7">Uncharacterized protein</fullName>
    </submittedName>
</protein>
<dbReference type="GO" id="GO:0008270">
    <property type="term" value="F:zinc ion binding"/>
    <property type="evidence" value="ECO:0007669"/>
    <property type="project" value="InterPro"/>
</dbReference>
<dbReference type="InterPro" id="IPR050951">
    <property type="entry name" value="Retrovirus_Pol_polyprotein"/>
</dbReference>
<evidence type="ECO:0000256" key="4">
    <source>
        <dbReference type="SAM" id="MobiDB-lite"/>
    </source>
</evidence>
<dbReference type="GO" id="GO:0004190">
    <property type="term" value="F:aspartic-type endopeptidase activity"/>
    <property type="evidence" value="ECO:0007669"/>
    <property type="project" value="UniProtKB-KW"/>
</dbReference>
<dbReference type="Pfam" id="PF22936">
    <property type="entry name" value="Pol_BBD"/>
    <property type="match status" value="1"/>
</dbReference>
<evidence type="ECO:0000313" key="7">
    <source>
        <dbReference type="EMBL" id="KAK0601160.1"/>
    </source>
</evidence>
<sequence length="317" mass="36209">MPQKYFSLVIVLEELDKVFTLEDLQGTLKAYEAKINLLNPQPRQPDQALKFEVLSSRGRGSYNNRGRSGNFRGRGGNSRGRGRNFSGNNYSSNNQHESNQNSGNNNNGNNHHGGNRNRNFNSQQRGRGRGFQRSRGRGYFECHFCHKLGHVISDCWHKQAEDKKNDAVLIHENSEENLLLACYGDDIDEVWYLDSGASKHMTSNKNLLSNLSMMNHGQCHDTNHHCMRGDKFQWPQEVEDAFQLIKDRLTSALILVLLDFSQPFELHSDASKVGIGVVLSQANRLVAFFSEKLSGARERYNTYDIEFYVVVQAIKHW</sequence>
<evidence type="ECO:0000256" key="1">
    <source>
        <dbReference type="ARBA" id="ARBA00022670"/>
    </source>
</evidence>
<evidence type="ECO:0000259" key="6">
    <source>
        <dbReference type="Pfam" id="PF22936"/>
    </source>
</evidence>
<reference evidence="7" key="2">
    <citation type="submission" date="2023-06" db="EMBL/GenBank/DDBJ databases">
        <authorList>
            <person name="Swenson N.G."/>
            <person name="Wegrzyn J.L."/>
            <person name="Mcevoy S.L."/>
        </authorList>
    </citation>
    <scope>NUCLEOTIDE SEQUENCE</scope>
    <source>
        <strain evidence="7">NS2018</strain>
        <tissue evidence="7">Leaf</tissue>
    </source>
</reference>
<dbReference type="GO" id="GO:0003676">
    <property type="term" value="F:nucleic acid binding"/>
    <property type="evidence" value="ECO:0007669"/>
    <property type="project" value="InterPro"/>
</dbReference>
<keyword evidence="3" id="KW-0511">Multifunctional enzyme</keyword>
<name>A0AA39T4U6_ACESA</name>
<keyword evidence="8" id="KW-1185">Reference proteome</keyword>
<dbReference type="InterPro" id="IPR043502">
    <property type="entry name" value="DNA/RNA_pol_sf"/>
</dbReference>
<organism evidence="7 8">
    <name type="scientific">Acer saccharum</name>
    <name type="common">Sugar maple</name>
    <dbReference type="NCBI Taxonomy" id="4024"/>
    <lineage>
        <taxon>Eukaryota</taxon>
        <taxon>Viridiplantae</taxon>
        <taxon>Streptophyta</taxon>
        <taxon>Embryophyta</taxon>
        <taxon>Tracheophyta</taxon>
        <taxon>Spermatophyta</taxon>
        <taxon>Magnoliopsida</taxon>
        <taxon>eudicotyledons</taxon>
        <taxon>Gunneridae</taxon>
        <taxon>Pentapetalae</taxon>
        <taxon>rosids</taxon>
        <taxon>malvids</taxon>
        <taxon>Sapindales</taxon>
        <taxon>Sapindaceae</taxon>
        <taxon>Hippocastanoideae</taxon>
        <taxon>Acereae</taxon>
        <taxon>Acer</taxon>
    </lineage>
</organism>
<dbReference type="AlphaFoldDB" id="A0AA39T4U6"/>
<dbReference type="Pfam" id="PF17919">
    <property type="entry name" value="RT_RNaseH_2"/>
    <property type="match status" value="1"/>
</dbReference>
<dbReference type="InterPro" id="IPR036875">
    <property type="entry name" value="Znf_CCHC_sf"/>
</dbReference>
<comment type="caution">
    <text evidence="7">The sequence shown here is derived from an EMBL/GenBank/DDBJ whole genome shotgun (WGS) entry which is preliminary data.</text>
</comment>
<evidence type="ECO:0000256" key="2">
    <source>
        <dbReference type="ARBA" id="ARBA00022750"/>
    </source>
</evidence>
<dbReference type="InterPro" id="IPR054722">
    <property type="entry name" value="PolX-like_BBD"/>
</dbReference>
<dbReference type="SUPFAM" id="SSF56672">
    <property type="entry name" value="DNA/RNA polymerases"/>
    <property type="match status" value="1"/>
</dbReference>
<feature type="domain" description="Reverse transcriptase/retrotransposon-derived protein RNase H-like" evidence="5">
    <location>
        <begin position="234"/>
        <end position="317"/>
    </location>
</feature>
<reference evidence="7" key="1">
    <citation type="journal article" date="2022" name="Plant J.">
        <title>Strategies of tolerance reflected in two North American maple genomes.</title>
        <authorList>
            <person name="McEvoy S.L."/>
            <person name="Sezen U.U."/>
            <person name="Trouern-Trend A."/>
            <person name="McMahon S.M."/>
            <person name="Schaberg P.G."/>
            <person name="Yang J."/>
            <person name="Wegrzyn J.L."/>
            <person name="Swenson N.G."/>
        </authorList>
    </citation>
    <scope>NUCLEOTIDE SEQUENCE</scope>
    <source>
        <strain evidence="7">NS2018</strain>
    </source>
</reference>
<dbReference type="PANTHER" id="PTHR37984:SF5">
    <property type="entry name" value="PROTEIN NYNRIN-LIKE"/>
    <property type="match status" value="1"/>
</dbReference>
<dbReference type="Proteomes" id="UP001168877">
    <property type="component" value="Unassembled WGS sequence"/>
</dbReference>
<feature type="compositionally biased region" description="Low complexity" evidence="4">
    <location>
        <begin position="55"/>
        <end position="71"/>
    </location>
</feature>
<keyword evidence="2" id="KW-0064">Aspartyl protease</keyword>
<feature type="compositionally biased region" description="Low complexity" evidence="4">
    <location>
        <begin position="83"/>
        <end position="125"/>
    </location>
</feature>
<proteinExistence type="predicted"/>